<comment type="caution">
    <text evidence="1">The sequence shown here is derived from an EMBL/GenBank/DDBJ whole genome shotgun (WGS) entry which is preliminary data.</text>
</comment>
<dbReference type="Proteomes" id="UP001520878">
    <property type="component" value="Unassembled WGS sequence"/>
</dbReference>
<evidence type="ECO:0008006" key="3">
    <source>
        <dbReference type="Google" id="ProtNLM"/>
    </source>
</evidence>
<name>A0ABS8GE88_9ALTE</name>
<keyword evidence="2" id="KW-1185">Reference proteome</keyword>
<evidence type="ECO:0000313" key="1">
    <source>
        <dbReference type="EMBL" id="MCC2618114.1"/>
    </source>
</evidence>
<sequence length="135" mass="15585">MAFYEHGEFSLAINDNRLDIDAVGPFNREVIADYDQQLQRFADRMPTSLCKGLLTLHGMSLFTPDAEQALVECLLRWKRLPWYNAVLIDDVQGKAVLKQQLGRCYDKTGITYAFFDDRNEALHWLSQQDDARQAI</sequence>
<dbReference type="RefSeq" id="WP_229162676.1">
    <property type="nucleotide sequence ID" value="NZ_JAJEWP010000007.1"/>
</dbReference>
<reference evidence="1 2" key="1">
    <citation type="submission" date="2021-10" db="EMBL/GenBank/DDBJ databases">
        <title>Draft genome of Aestuariibacter halophilus JC2043.</title>
        <authorList>
            <person name="Emsley S.A."/>
            <person name="Pfannmuller K.M."/>
            <person name="Ushijima B."/>
            <person name="Saw J.H."/>
            <person name="Videau P."/>
        </authorList>
    </citation>
    <scope>NUCLEOTIDE SEQUENCE [LARGE SCALE GENOMIC DNA]</scope>
    <source>
        <strain evidence="1 2">JC2043</strain>
    </source>
</reference>
<dbReference type="EMBL" id="JAJEWP010000007">
    <property type="protein sequence ID" value="MCC2618114.1"/>
    <property type="molecule type" value="Genomic_DNA"/>
</dbReference>
<evidence type="ECO:0000313" key="2">
    <source>
        <dbReference type="Proteomes" id="UP001520878"/>
    </source>
</evidence>
<protein>
    <recommendedName>
        <fullName evidence="3">STAS/SEC14 domain-containing protein</fullName>
    </recommendedName>
</protein>
<gene>
    <name evidence="1" type="ORF">LJ739_17800</name>
</gene>
<accession>A0ABS8GE88</accession>
<organism evidence="1 2">
    <name type="scientific">Fluctibacter halophilus</name>
    <dbReference type="NCBI Taxonomy" id="226011"/>
    <lineage>
        <taxon>Bacteria</taxon>
        <taxon>Pseudomonadati</taxon>
        <taxon>Pseudomonadota</taxon>
        <taxon>Gammaproteobacteria</taxon>
        <taxon>Alteromonadales</taxon>
        <taxon>Alteromonadaceae</taxon>
        <taxon>Fluctibacter</taxon>
    </lineage>
</organism>
<proteinExistence type="predicted"/>